<gene>
    <name evidence="1" type="ordered locus">Curi_c02700</name>
</gene>
<dbReference type="OrthoDB" id="4933449at2"/>
<name>K0AX77_GOTA9</name>
<dbReference type="RefSeq" id="WP_014966487.1">
    <property type="nucleotide sequence ID" value="NC_018664.1"/>
</dbReference>
<sequence length="318" mass="36334">MQANYMCIDLMNRLDNGDHLEGNISSVYKCLFTVITEDNDLIYFLNNKKYIAPMSVVLEDIGSFKDLNLTQDTKVLFNKDKITIDSHKIEIEIDNCLPWDASPSLPSKETSEEIIKNNLLTLEEGIFKHGKHEGIAPLIFNIGEYIEELKPLSEMNIHNNLYSSFISNRIIEFIFEIVDKDIENISNTVKEFIGFGPGVTPSSDDFLCGFMNSLVYIGMYYNLDLEKIYKLNKDMISKIEINKEEISHDLLISSAEGKAQKMIINLIHSVIYEEDKEEVCQSIREAISFGDMSGTDMVCGIYLGIRLITNNNIRDMFI</sequence>
<organism evidence="1 2">
    <name type="scientific">Gottschalkia acidurici (strain ATCC 7906 / DSM 604 / BCRC 14475 / CIP 104303 / KCTC 5404 / NCIMB 10678 / 9a)</name>
    <name type="common">Clostridium acidurici</name>
    <dbReference type="NCBI Taxonomy" id="1128398"/>
    <lineage>
        <taxon>Bacteria</taxon>
        <taxon>Bacillati</taxon>
        <taxon>Bacillota</taxon>
        <taxon>Tissierellia</taxon>
        <taxon>Tissierellales</taxon>
        <taxon>Gottschalkiaceae</taxon>
        <taxon>Gottschalkia</taxon>
    </lineage>
</organism>
<evidence type="ECO:0008006" key="3">
    <source>
        <dbReference type="Google" id="ProtNLM"/>
    </source>
</evidence>
<dbReference type="KEGG" id="cad:Curi_c02700"/>
<dbReference type="EMBL" id="CP003326">
    <property type="protein sequence ID" value="AFS77350.1"/>
    <property type="molecule type" value="Genomic_DNA"/>
</dbReference>
<dbReference type="Proteomes" id="UP000006094">
    <property type="component" value="Chromosome"/>
</dbReference>
<dbReference type="InterPro" id="IPR021530">
    <property type="entry name" value="AllH-like"/>
</dbReference>
<reference evidence="1 2" key="1">
    <citation type="journal article" date="2012" name="PLoS ONE">
        <title>The purine-utilizing bacterium Clostridium acidurici 9a: a genome-guided metabolic reconsideration.</title>
        <authorList>
            <person name="Hartwich K."/>
            <person name="Poehlein A."/>
            <person name="Daniel R."/>
        </authorList>
    </citation>
    <scope>NUCLEOTIDE SEQUENCE [LARGE SCALE GENOMIC DNA]</scope>
    <source>
        <strain evidence="2">ATCC 7906 / DSM 604 / BCRC 14475 / CIP 104303 / KCTC 5404 / NCIMB 10678 / 9a</strain>
    </source>
</reference>
<dbReference type="Pfam" id="PF11392">
    <property type="entry name" value="AllH"/>
    <property type="match status" value="1"/>
</dbReference>
<dbReference type="HOGENOM" id="CLU_072005_1_0_9"/>
<dbReference type="AlphaFoldDB" id="K0AX77"/>
<evidence type="ECO:0000313" key="2">
    <source>
        <dbReference type="Proteomes" id="UP000006094"/>
    </source>
</evidence>
<dbReference type="STRING" id="1128398.Curi_c02700"/>
<accession>K0AX77</accession>
<dbReference type="eggNOG" id="ENOG5033C91">
    <property type="taxonomic scope" value="Bacteria"/>
</dbReference>
<evidence type="ECO:0000313" key="1">
    <source>
        <dbReference type="EMBL" id="AFS77350.1"/>
    </source>
</evidence>
<protein>
    <recommendedName>
        <fullName evidence="3">DUF2877 domain-containing protein</fullName>
    </recommendedName>
</protein>
<keyword evidence="2" id="KW-1185">Reference proteome</keyword>
<proteinExistence type="predicted"/>